<dbReference type="HOGENOM" id="CLU_1987703_0_0_2"/>
<keyword evidence="2" id="KW-0812">Transmembrane</keyword>
<feature type="transmembrane region" description="Helical" evidence="2">
    <location>
        <begin position="6"/>
        <end position="27"/>
    </location>
</feature>
<evidence type="ECO:0000256" key="1">
    <source>
        <dbReference type="SAM" id="MobiDB-lite"/>
    </source>
</evidence>
<accession>G0EE20</accession>
<name>G0EE20_PYRF1</name>
<dbReference type="AlphaFoldDB" id="G0EE20"/>
<proteinExistence type="predicted"/>
<gene>
    <name evidence="3" type="ordered locus">Pyrfu_0064</name>
</gene>
<dbReference type="RefSeq" id="WP_014025613.1">
    <property type="nucleotide sequence ID" value="NC_015931.1"/>
</dbReference>
<dbReference type="EMBL" id="CP002838">
    <property type="protein sequence ID" value="AEM37936.1"/>
    <property type="molecule type" value="Genomic_DNA"/>
</dbReference>
<dbReference type="InParanoid" id="G0EE20"/>
<reference evidence="3 4" key="1">
    <citation type="journal article" date="2011" name="Stand. Genomic Sci.">
        <title>Complete genome sequence of the hyperthermophilic chemolithoautotroph Pyrolobus fumarii type strain (1A).</title>
        <authorList>
            <person name="Anderson I."/>
            <person name="Goker M."/>
            <person name="Nolan M."/>
            <person name="Lucas S."/>
            <person name="Hammon N."/>
            <person name="Deshpande S."/>
            <person name="Cheng J.F."/>
            <person name="Tapia R."/>
            <person name="Han C."/>
            <person name="Goodwin L."/>
            <person name="Pitluck S."/>
            <person name="Huntemann M."/>
            <person name="Liolios K."/>
            <person name="Ivanova N."/>
            <person name="Pagani I."/>
            <person name="Mavromatis K."/>
            <person name="Ovchinikova G."/>
            <person name="Pati A."/>
            <person name="Chen A."/>
            <person name="Palaniappan K."/>
            <person name="Land M."/>
            <person name="Hauser L."/>
            <person name="Brambilla E.M."/>
            <person name="Huber H."/>
            <person name="Yasawong M."/>
            <person name="Rohde M."/>
            <person name="Spring S."/>
            <person name="Abt B."/>
            <person name="Sikorski J."/>
            <person name="Wirth R."/>
            <person name="Detter J.C."/>
            <person name="Woyke T."/>
            <person name="Bristow J."/>
            <person name="Eisen J.A."/>
            <person name="Markowitz V."/>
            <person name="Hugenholtz P."/>
            <person name="Kyrpides N.C."/>
            <person name="Klenk H.P."/>
            <person name="Lapidus A."/>
        </authorList>
    </citation>
    <scope>NUCLEOTIDE SEQUENCE [LARGE SCALE GENOMIC DNA]</scope>
    <source>
        <strain evidence="4">DSM 11204 / 1A</strain>
    </source>
</reference>
<protein>
    <submittedName>
        <fullName evidence="3">Chromosome segregation protein SMC</fullName>
    </submittedName>
</protein>
<feature type="compositionally biased region" description="Low complexity" evidence="1">
    <location>
        <begin position="105"/>
        <end position="125"/>
    </location>
</feature>
<dbReference type="STRING" id="694429.Pyrfu_0064"/>
<dbReference type="KEGG" id="pfm:Pyrfu_0064"/>
<organism evidence="3 4">
    <name type="scientific">Pyrolobus fumarii (strain DSM 11204 / 1A)</name>
    <dbReference type="NCBI Taxonomy" id="694429"/>
    <lineage>
        <taxon>Archaea</taxon>
        <taxon>Thermoproteota</taxon>
        <taxon>Thermoprotei</taxon>
        <taxon>Desulfurococcales</taxon>
        <taxon>Pyrodictiaceae</taxon>
        <taxon>Pyrolobus</taxon>
    </lineage>
</organism>
<evidence type="ECO:0000313" key="3">
    <source>
        <dbReference type="EMBL" id="AEM37936.1"/>
    </source>
</evidence>
<keyword evidence="2" id="KW-1133">Transmembrane helix</keyword>
<dbReference type="Proteomes" id="UP000001037">
    <property type="component" value="Chromosome"/>
</dbReference>
<evidence type="ECO:0000256" key="2">
    <source>
        <dbReference type="SAM" id="Phobius"/>
    </source>
</evidence>
<keyword evidence="4" id="KW-1185">Reference proteome</keyword>
<sequence>MTDPVTILAAALVGGAVGGAIGGILAAKLSSRNTTKELPAVDPKTIAALVVQEMEIALNDVRGSIGSIGEKLASMEETVSSLYQLFAAYLGAAAAYRPGRRRRAVSQSQSGGQQAAANAGESKSG</sequence>
<feature type="region of interest" description="Disordered" evidence="1">
    <location>
        <begin position="101"/>
        <end position="125"/>
    </location>
</feature>
<evidence type="ECO:0000313" key="4">
    <source>
        <dbReference type="Proteomes" id="UP000001037"/>
    </source>
</evidence>
<dbReference type="GeneID" id="11139690"/>
<keyword evidence="2" id="KW-0472">Membrane</keyword>